<dbReference type="SUPFAM" id="SSF47240">
    <property type="entry name" value="Ferritin-like"/>
    <property type="match status" value="1"/>
</dbReference>
<organism evidence="5 6">
    <name type="scientific">Camelus dromedarius</name>
    <name type="common">Dromedary</name>
    <name type="synonym">Arabian camel</name>
    <dbReference type="NCBI Taxonomy" id="9838"/>
    <lineage>
        <taxon>Eukaryota</taxon>
        <taxon>Metazoa</taxon>
        <taxon>Chordata</taxon>
        <taxon>Craniata</taxon>
        <taxon>Vertebrata</taxon>
        <taxon>Euteleostomi</taxon>
        <taxon>Mammalia</taxon>
        <taxon>Eutheria</taxon>
        <taxon>Laurasiatheria</taxon>
        <taxon>Artiodactyla</taxon>
        <taxon>Tylopoda</taxon>
        <taxon>Camelidae</taxon>
        <taxon>Camelus</taxon>
    </lineage>
</organism>
<reference evidence="5 6" key="1">
    <citation type="journal article" date="2019" name="Mol. Ecol. Resour.">
        <title>Improving Illumina assemblies with Hi-C and long reads: an example with the North African dromedary.</title>
        <authorList>
            <person name="Elbers J.P."/>
            <person name="Rogers M.F."/>
            <person name="Perelman P.L."/>
            <person name="Proskuryakova A.A."/>
            <person name="Serdyukova N.A."/>
            <person name="Johnson W.E."/>
            <person name="Horin P."/>
            <person name="Corander J."/>
            <person name="Murphy D."/>
            <person name="Burger P.A."/>
        </authorList>
    </citation>
    <scope>NUCLEOTIDE SEQUENCE [LARGE SCALE GENOMIC DNA]</scope>
    <source>
        <strain evidence="5">Drom800</strain>
        <tissue evidence="5">Blood</tissue>
    </source>
</reference>
<dbReference type="InterPro" id="IPR001519">
    <property type="entry name" value="Ferritin"/>
</dbReference>
<proteinExistence type="predicted"/>
<comment type="function">
    <text evidence="3">Stores iron in a soluble, non-toxic, readily available form. Important for iron homeostasis. Iron is taken up in the ferrous form and deposited as ferric hydroxides after oxidation. Also plays a role in delivery of iron to cells. Mediates iron uptake in capsule cells of the developing kidney. Delivery to lysosomes by the cargo receptor NCOA4 for autophagic degradation and release or iron.</text>
</comment>
<comment type="subunit">
    <text evidence="4">Oligomer of 24 subunits. There are two types of subunits: L (light) chain and H (heavy) chain. The major chain can be light or heavy, depending on the species and tissue type. The functional molecule forms a roughly spherical shell with a diameter of 12 nm and contains a central cavity into which the insoluble mineral iron core is deposited. Interacts with NCOA4.</text>
</comment>
<comment type="subcellular location">
    <subcellularLocation>
        <location evidence="2">Autolysosome</location>
    </subcellularLocation>
</comment>
<dbReference type="GO" id="GO:0008199">
    <property type="term" value="F:ferric iron binding"/>
    <property type="evidence" value="ECO:0007669"/>
    <property type="project" value="InterPro"/>
</dbReference>
<evidence type="ECO:0000256" key="4">
    <source>
        <dbReference type="ARBA" id="ARBA00047045"/>
    </source>
</evidence>
<dbReference type="PANTHER" id="PTHR11431:SF47">
    <property type="entry name" value="FERRITIN LIGHT CHAIN"/>
    <property type="match status" value="1"/>
</dbReference>
<dbReference type="Gene3D" id="1.20.1260.10">
    <property type="match status" value="2"/>
</dbReference>
<dbReference type="InterPro" id="IPR012347">
    <property type="entry name" value="Ferritin-like"/>
</dbReference>
<evidence type="ECO:0000313" key="5">
    <source>
        <dbReference type="EMBL" id="KAB1262541.1"/>
    </source>
</evidence>
<dbReference type="GO" id="GO:0006826">
    <property type="term" value="P:iron ion transport"/>
    <property type="evidence" value="ECO:0007669"/>
    <property type="project" value="InterPro"/>
</dbReference>
<name>A0A5N4CUL4_CAMDR</name>
<dbReference type="Proteomes" id="UP000299084">
    <property type="component" value="Unassembled WGS sequence"/>
</dbReference>
<accession>A0A5N4CUL4</accession>
<keyword evidence="6" id="KW-1185">Reference proteome</keyword>
<dbReference type="PANTHER" id="PTHR11431">
    <property type="entry name" value="FERRITIN"/>
    <property type="match status" value="1"/>
</dbReference>
<evidence type="ECO:0000256" key="3">
    <source>
        <dbReference type="ARBA" id="ARBA00045578"/>
    </source>
</evidence>
<dbReference type="AlphaFoldDB" id="A0A5N4CUL4"/>
<dbReference type="GO" id="GO:0044754">
    <property type="term" value="C:autolysosome"/>
    <property type="evidence" value="ECO:0007669"/>
    <property type="project" value="UniProtKB-SubCell"/>
</dbReference>
<protein>
    <recommendedName>
        <fullName evidence="1">Ferritin light chain</fullName>
    </recommendedName>
</protein>
<evidence type="ECO:0000256" key="1">
    <source>
        <dbReference type="ARBA" id="ARBA00040044"/>
    </source>
</evidence>
<evidence type="ECO:0000313" key="6">
    <source>
        <dbReference type="Proteomes" id="UP000299084"/>
    </source>
</evidence>
<dbReference type="GO" id="GO:0008198">
    <property type="term" value="F:ferrous iron binding"/>
    <property type="evidence" value="ECO:0007669"/>
    <property type="project" value="TreeGrafter"/>
</dbReference>
<gene>
    <name evidence="5" type="ORF">Cadr_000021407</name>
</gene>
<dbReference type="EMBL" id="JWIN03000019">
    <property type="protein sequence ID" value="KAB1262541.1"/>
    <property type="molecule type" value="Genomic_DNA"/>
</dbReference>
<evidence type="ECO:0000256" key="2">
    <source>
        <dbReference type="ARBA" id="ARBA00044942"/>
    </source>
</evidence>
<comment type="caution">
    <text evidence="5">The sequence shown here is derived from an EMBL/GenBank/DDBJ whole genome shotgun (WGS) entry which is preliminary data.</text>
</comment>
<dbReference type="GO" id="GO:0006879">
    <property type="term" value="P:intracellular iron ion homeostasis"/>
    <property type="evidence" value="ECO:0007669"/>
    <property type="project" value="InterPro"/>
</dbReference>
<sequence>MSFQIHQNYSSEVEATVNCLVNKHLRASYTHLSLGFYVHLEDVALEGGGHFFHEMAEEKYKGHPGSLENAKTSTAVVPSSWTCRSCLKMNPHSCDFQESHVLDEEVKLIKKMGDHLTHLRRLAGPQAGLDQYILERLTLEHD</sequence>
<dbReference type="InterPro" id="IPR009078">
    <property type="entry name" value="Ferritin-like_SF"/>
</dbReference>